<evidence type="ECO:0000313" key="10">
    <source>
        <dbReference type="Proteomes" id="UP000060132"/>
    </source>
</evidence>
<feature type="domain" description="Mce/MlaD" evidence="8">
    <location>
        <begin position="162"/>
        <end position="219"/>
    </location>
</feature>
<evidence type="ECO:0000256" key="2">
    <source>
        <dbReference type="ARBA" id="ARBA00022475"/>
    </source>
</evidence>
<dbReference type="PANTHER" id="PTHR30462">
    <property type="entry name" value="INTERMEMBRANE TRANSPORT PROTEIN PQIB-RELATED"/>
    <property type="match status" value="1"/>
</dbReference>
<keyword evidence="4 7" id="KW-0812">Transmembrane</keyword>
<feature type="domain" description="Mce/MlaD" evidence="8">
    <location>
        <begin position="45"/>
        <end position="136"/>
    </location>
</feature>
<evidence type="ECO:0000259" key="8">
    <source>
        <dbReference type="Pfam" id="PF02470"/>
    </source>
</evidence>
<name>A0AAC8UBE8_HAEDC</name>
<dbReference type="GO" id="GO:0005886">
    <property type="term" value="C:plasma membrane"/>
    <property type="evidence" value="ECO:0007669"/>
    <property type="project" value="UniProtKB-SubCell"/>
</dbReference>
<dbReference type="EMBL" id="CP011219">
    <property type="protein sequence ID" value="AKO31897.1"/>
    <property type="molecule type" value="Genomic_DNA"/>
</dbReference>
<accession>A0AAC8UBE8</accession>
<feature type="transmembrane region" description="Helical" evidence="7">
    <location>
        <begin position="21"/>
        <end position="41"/>
    </location>
</feature>
<evidence type="ECO:0000256" key="7">
    <source>
        <dbReference type="SAM" id="Phobius"/>
    </source>
</evidence>
<evidence type="ECO:0000256" key="4">
    <source>
        <dbReference type="ARBA" id="ARBA00022692"/>
    </source>
</evidence>
<protein>
    <recommendedName>
        <fullName evidence="8">Mce/MlaD domain-containing protein</fullName>
    </recommendedName>
</protein>
<keyword evidence="2" id="KW-1003">Cell membrane</keyword>
<dbReference type="Pfam" id="PF02470">
    <property type="entry name" value="MlaD"/>
    <property type="match status" value="5"/>
</dbReference>
<feature type="domain" description="Mce/MlaD" evidence="8">
    <location>
        <begin position="756"/>
        <end position="823"/>
    </location>
</feature>
<dbReference type="RefSeq" id="WP_010944392.1">
    <property type="nucleotide sequence ID" value="NZ_CP011218.1"/>
</dbReference>
<evidence type="ECO:0000256" key="5">
    <source>
        <dbReference type="ARBA" id="ARBA00022989"/>
    </source>
</evidence>
<evidence type="ECO:0000256" key="1">
    <source>
        <dbReference type="ARBA" id="ARBA00004533"/>
    </source>
</evidence>
<keyword evidence="3" id="KW-0997">Cell inner membrane</keyword>
<dbReference type="AlphaFoldDB" id="A0AAC8UBE8"/>
<feature type="domain" description="Mce/MlaD" evidence="8">
    <location>
        <begin position="641"/>
        <end position="731"/>
    </location>
</feature>
<evidence type="ECO:0000313" key="9">
    <source>
        <dbReference type="EMBL" id="AKO31897.1"/>
    </source>
</evidence>
<evidence type="ECO:0000256" key="6">
    <source>
        <dbReference type="ARBA" id="ARBA00023136"/>
    </source>
</evidence>
<dbReference type="OMA" id="RFWNISG"/>
<dbReference type="PANTHER" id="PTHR30462:SF0">
    <property type="entry name" value="INTERMEMBRANE TRANSPORT PROTEIN YEBT"/>
    <property type="match status" value="1"/>
</dbReference>
<gene>
    <name evidence="9" type="ORF">RZ57_01425</name>
</gene>
<evidence type="ECO:0000256" key="3">
    <source>
        <dbReference type="ARBA" id="ARBA00022519"/>
    </source>
</evidence>
<sequence>MTENIPKSVAAMIRQPRKISPFWLLPIVAFIIGALLFFQILKEQGETIKIRFNAGDGIVAGKTIVRYQGLQIGQVKKVYFVDDLKKVEVQAQINSEAKSVLREGTTFWLVKPSASIAGVSGLDALVSGNYITLAPGNGAITNHFVAQDEQPAATVTDGDLLVHLIASDLGSITIGASVYFRKVPVGNIANYRFTEDKQKVEIDVVINKKYAHLVKQNSRFWNISGLNANISFSGLAVNVDSLASVIQGAVSFDSPEDSTLAEQASRFDLYADLKSAQRGVDVNITVPAMTSLKVNETPVFYQNTQVGVLSFIEAMPIDNKEIERVEENAMLRGRLLIDPNYTHLFREQSTILLKEPKFNLNAEQLTNIGQLLRGVYFEVKAGNGLAKRTFTVEKESDYLLSRPDMLALTFFAPKAYGVEEGQGIYYNDVKIGELLKRTLSVDGVTLQGIIFPAYRYLVGENSKFMAIAHLDVAVGLDGLRVKAGSPSHWLQGGIRLLEGKVQGVAKKQYPLYKDIDNAQAGILSDIKQPTLTLSASELEGIDKGAVVLYRNYQIGEVLNVKPQSQKFDVEVYIEPAYRQLIGNKSRFWVESAIEAELSAKGLSIQSAPLMRTLRGAISIDNGGDKMDRTLYANRIKATANKTRISLIAKDASKLFKGMAIKYMGLTIGQIETLALQNAKKQIKLTAYIEAPYYSIIAKEGSCFTAISPEVTPSGVKNIDAVLQNYIDVEAGNGGLATEFNLIDTDTNKTTYANNFPIIVETSDARGIEVNAPVLYRGLQVGIVQRLQLSELADRIQIHLAIEKQYQHLIRNNTQFWAASGYTMDISLQGVSLNSGTMAQLLKGGIEFLTPSTRVVEPQAKPNRRFLLQRKIPAKALSWDQAIAE</sequence>
<dbReference type="Proteomes" id="UP000060132">
    <property type="component" value="Chromosome"/>
</dbReference>
<reference evidence="9 10" key="1">
    <citation type="journal article" date="2015" name="PLoS Negl. Trop. Dis.">
        <title>Haemophilus ducreyi Cutaneous Ulcer Strains Are Nearly Identical to Class I Genital Ulcer Strains.</title>
        <authorList>
            <person name="Gangaiah D."/>
            <person name="Webb K.M."/>
            <person name="Humphreys T.L."/>
            <person name="Fortney K.R."/>
            <person name="Toh E."/>
            <person name="Tai A."/>
            <person name="Katz S.S."/>
            <person name="Pillay A."/>
            <person name="Chen C.Y."/>
            <person name="Roberts S.A."/>
            <person name="Munson R.S.Jr."/>
            <person name="Spinola S.M."/>
        </authorList>
    </citation>
    <scope>NUCLEOTIDE SEQUENCE [LARGE SCALE GENOMIC DNA]</scope>
    <source>
        <strain evidence="10">CLU2</strain>
    </source>
</reference>
<dbReference type="InterPro" id="IPR051800">
    <property type="entry name" value="PqiA-PqiB_transport"/>
</dbReference>
<keyword evidence="5 7" id="KW-1133">Transmembrane helix</keyword>
<organism evidence="9 10">
    <name type="scientific">Haemophilus ducreyi</name>
    <dbReference type="NCBI Taxonomy" id="730"/>
    <lineage>
        <taxon>Bacteria</taxon>
        <taxon>Pseudomonadati</taxon>
        <taxon>Pseudomonadota</taxon>
        <taxon>Gammaproteobacteria</taxon>
        <taxon>Pasteurellales</taxon>
        <taxon>Pasteurellaceae</taxon>
        <taxon>Haemophilus</taxon>
    </lineage>
</organism>
<proteinExistence type="predicted"/>
<dbReference type="InterPro" id="IPR003399">
    <property type="entry name" value="Mce/MlaD"/>
</dbReference>
<feature type="domain" description="Mce/MlaD" evidence="8">
    <location>
        <begin position="528"/>
        <end position="589"/>
    </location>
</feature>
<comment type="subcellular location">
    <subcellularLocation>
        <location evidence="1">Cell inner membrane</location>
    </subcellularLocation>
</comment>
<keyword evidence="6 7" id="KW-0472">Membrane</keyword>